<feature type="transmembrane region" description="Helical" evidence="1">
    <location>
        <begin position="213"/>
        <end position="238"/>
    </location>
</feature>
<protein>
    <recommendedName>
        <fullName evidence="4">Yip1 domain-containing protein</fullName>
    </recommendedName>
</protein>
<gene>
    <name evidence="2" type="ORF">DX908_02410</name>
</gene>
<comment type="caution">
    <text evidence="2">The sequence shown here is derived from an EMBL/GenBank/DDBJ whole genome shotgun (WGS) entry which is preliminary data.</text>
</comment>
<feature type="transmembrane region" description="Helical" evidence="1">
    <location>
        <begin position="149"/>
        <end position="169"/>
    </location>
</feature>
<evidence type="ECO:0000313" key="3">
    <source>
        <dbReference type="Proteomes" id="UP000264589"/>
    </source>
</evidence>
<accession>A0A371RFN0</accession>
<evidence type="ECO:0008006" key="4">
    <source>
        <dbReference type="Google" id="ProtNLM"/>
    </source>
</evidence>
<sequence length="247" mass="27259">MAKKEQSELPRISVDDAAQDLFGLNIRGLVSIWALWAHPRRYFAAAQEPDWQKYFTPSIRLWLSLVALMSFLQFLWIGSDTPLVQAYVQGFKDGGAVPVEGMTHQDMGEQAALWIYGITPIFQAIGLVFLALIYPFWGQKTSFALRQRYVFATVVPSATLMLFILPSMGQMSIELVAKFGFVIAVIAFLTDFTTSFRGAFVGKSTGGKLWRSALLAGVILLFNAIAAIFVQIAGIVLVSSRYASLSG</sequence>
<dbReference type="AlphaFoldDB" id="A0A371RFN0"/>
<name>A0A371RFN0_9PROT</name>
<proteinExistence type="predicted"/>
<organism evidence="2 3">
    <name type="scientific">Parvularcula marina</name>
    <dbReference type="NCBI Taxonomy" id="2292771"/>
    <lineage>
        <taxon>Bacteria</taxon>
        <taxon>Pseudomonadati</taxon>
        <taxon>Pseudomonadota</taxon>
        <taxon>Alphaproteobacteria</taxon>
        <taxon>Parvularculales</taxon>
        <taxon>Parvularculaceae</taxon>
        <taxon>Parvularcula</taxon>
    </lineage>
</organism>
<keyword evidence="1" id="KW-0472">Membrane</keyword>
<reference evidence="2 3" key="1">
    <citation type="submission" date="2018-08" db="EMBL/GenBank/DDBJ databases">
        <title>Parvularcula sp. SM1705, isolated from surface water of the South Sea China.</title>
        <authorList>
            <person name="Sun L."/>
        </authorList>
    </citation>
    <scope>NUCLEOTIDE SEQUENCE [LARGE SCALE GENOMIC DNA]</scope>
    <source>
        <strain evidence="2 3">SM1705</strain>
    </source>
</reference>
<dbReference type="RefSeq" id="WP_116390863.1">
    <property type="nucleotide sequence ID" value="NZ_QUQO01000001.1"/>
</dbReference>
<feature type="transmembrane region" description="Helical" evidence="1">
    <location>
        <begin position="175"/>
        <end position="192"/>
    </location>
</feature>
<dbReference type="InParanoid" id="A0A371RFN0"/>
<keyword evidence="1" id="KW-0812">Transmembrane</keyword>
<feature type="transmembrane region" description="Helical" evidence="1">
    <location>
        <begin position="61"/>
        <end position="78"/>
    </location>
</feature>
<keyword evidence="1" id="KW-1133">Transmembrane helix</keyword>
<dbReference type="OrthoDB" id="7617454at2"/>
<feature type="transmembrane region" description="Helical" evidence="1">
    <location>
        <begin position="113"/>
        <end position="137"/>
    </location>
</feature>
<dbReference type="Proteomes" id="UP000264589">
    <property type="component" value="Unassembled WGS sequence"/>
</dbReference>
<keyword evidence="3" id="KW-1185">Reference proteome</keyword>
<evidence type="ECO:0000256" key="1">
    <source>
        <dbReference type="SAM" id="Phobius"/>
    </source>
</evidence>
<evidence type="ECO:0000313" key="2">
    <source>
        <dbReference type="EMBL" id="RFB04235.1"/>
    </source>
</evidence>
<dbReference type="EMBL" id="QUQO01000001">
    <property type="protein sequence ID" value="RFB04235.1"/>
    <property type="molecule type" value="Genomic_DNA"/>
</dbReference>